<dbReference type="CDD" id="cd06530">
    <property type="entry name" value="S26_SPase_I"/>
    <property type="match status" value="1"/>
</dbReference>
<dbReference type="InterPro" id="IPR019533">
    <property type="entry name" value="Peptidase_S26"/>
</dbReference>
<evidence type="ECO:0000256" key="6">
    <source>
        <dbReference type="ARBA" id="ARBA00022801"/>
    </source>
</evidence>
<dbReference type="GO" id="GO:0006627">
    <property type="term" value="P:protein processing involved in protein targeting to mitochondrion"/>
    <property type="evidence" value="ECO:0007669"/>
    <property type="project" value="InterPro"/>
</dbReference>
<dbReference type="InterPro" id="IPR037730">
    <property type="entry name" value="IMP2"/>
</dbReference>
<dbReference type="AlphaFoldDB" id="A0AAN6GQE6"/>
<evidence type="ECO:0000256" key="7">
    <source>
        <dbReference type="ARBA" id="ARBA00022989"/>
    </source>
</evidence>
<feature type="region of interest" description="Disordered" evidence="12">
    <location>
        <begin position="343"/>
        <end position="390"/>
    </location>
</feature>
<evidence type="ECO:0000256" key="3">
    <source>
        <dbReference type="ARBA" id="ARBA00022670"/>
    </source>
</evidence>
<dbReference type="GO" id="GO:0006465">
    <property type="term" value="P:signal peptide processing"/>
    <property type="evidence" value="ECO:0007669"/>
    <property type="project" value="InterPro"/>
</dbReference>
<dbReference type="GO" id="GO:0042720">
    <property type="term" value="C:mitochondrial inner membrane peptidase complex"/>
    <property type="evidence" value="ECO:0007669"/>
    <property type="project" value="InterPro"/>
</dbReference>
<feature type="compositionally biased region" description="Low complexity" evidence="12">
    <location>
        <begin position="357"/>
        <end position="371"/>
    </location>
</feature>
<reference evidence="14" key="1">
    <citation type="journal article" date="2023" name="PhytoFront">
        <title>Draft Genome Resources of Seven Strains of Tilletia horrida, Causal Agent of Kernel Smut of Rice.</title>
        <authorList>
            <person name="Khanal S."/>
            <person name="Antony Babu S."/>
            <person name="Zhou X.G."/>
        </authorList>
    </citation>
    <scope>NUCLEOTIDE SEQUENCE</scope>
    <source>
        <strain evidence="14">TX6</strain>
    </source>
</reference>
<keyword evidence="9 11" id="KW-0472">Membrane</keyword>
<feature type="active site" evidence="10">
    <location>
        <position position="150"/>
    </location>
</feature>
<dbReference type="InterPro" id="IPR036286">
    <property type="entry name" value="LexA/Signal_pep-like_sf"/>
</dbReference>
<keyword evidence="8 11" id="KW-0496">Mitochondrion</keyword>
<feature type="region of interest" description="Disordered" evidence="12">
    <location>
        <begin position="224"/>
        <end position="286"/>
    </location>
</feature>
<feature type="active site" evidence="10">
    <location>
        <position position="204"/>
    </location>
</feature>
<keyword evidence="7 11" id="KW-1133">Transmembrane helix</keyword>
<keyword evidence="5 11" id="KW-0999">Mitochondrion inner membrane</keyword>
<accession>A0AAN6GQE6</accession>
<dbReference type="Pfam" id="PF10502">
    <property type="entry name" value="Peptidase_S26"/>
    <property type="match status" value="1"/>
</dbReference>
<keyword evidence="6 11" id="KW-0378">Hydrolase</keyword>
<evidence type="ECO:0000256" key="9">
    <source>
        <dbReference type="ARBA" id="ARBA00023136"/>
    </source>
</evidence>
<evidence type="ECO:0000256" key="11">
    <source>
        <dbReference type="RuleBase" id="RU362041"/>
    </source>
</evidence>
<feature type="region of interest" description="Disordered" evidence="12">
    <location>
        <begin position="65"/>
        <end position="109"/>
    </location>
</feature>
<evidence type="ECO:0000259" key="13">
    <source>
        <dbReference type="Pfam" id="PF10502"/>
    </source>
</evidence>
<dbReference type="PANTHER" id="PTHR46041:SF2">
    <property type="entry name" value="MITOCHONDRIAL INNER MEMBRANE PROTEASE SUBUNIT 2"/>
    <property type="match status" value="1"/>
</dbReference>
<comment type="similarity">
    <text evidence="2">Belongs to the peptidase S26 family. IMP2 subfamily.</text>
</comment>
<protein>
    <recommendedName>
        <fullName evidence="11">Mitochondrial inner membrane protease subunit</fullName>
        <ecNumber evidence="11">3.4.21.-</ecNumber>
    </recommendedName>
</protein>
<evidence type="ECO:0000256" key="8">
    <source>
        <dbReference type="ARBA" id="ARBA00023128"/>
    </source>
</evidence>
<dbReference type="Gene3D" id="2.10.109.10">
    <property type="entry name" value="Umud Fragment, subunit A"/>
    <property type="match status" value="1"/>
</dbReference>
<keyword evidence="3 11" id="KW-0645">Protease</keyword>
<name>A0AAN6GQE6_9BASI</name>
<sequence length="502" mass="55641">MTAAAGAVCGQRWLAPHAAKRLCLDVMAARSSIDSSCRRHRVDWASSSYSSHRQCQARFSTSTAEHRVSSRLHHASLQPRGEQSHTRMYSTARQQTPPPPPSSNPDTGSSYRDRLRRLLFGPLFYIIALAPFVIIFEHDLYSISTIEGSSMSPTLNPTFRSQTQSGFADHVVLNRWIVKWKGGIKRGDIVYFNDPTYPDEIMVKRVIALEGDIVRVRAQDPLRHPSESEFSSGFQQRHRRRRRSRRSSVERPTPSEEEIAALSSLRPASAGPSDGVVDDDDDEEDDTGIEWRFIEEDAAEAAEAAILASSSPSPSSKTGSSHFPFKRSWKLYRIPPNHAWVEGDASVPPSFPTSHPTRGTGSSSSRRSTTEGQEEEEEEHNEALSRGISRDSRKFGPIPLALVTAKVGSIFWPPNRWGRPGQRSDLENEGVHHHHHLLPNAKLVPSPRAGGGTDVQGASIVVVRRDGERRENVGSEVERLAQAEDSKISPYVLDPFPATSAA</sequence>
<dbReference type="NCBIfam" id="TIGR02227">
    <property type="entry name" value="sigpep_I_bact"/>
    <property type="match status" value="1"/>
</dbReference>
<evidence type="ECO:0000256" key="4">
    <source>
        <dbReference type="ARBA" id="ARBA00022692"/>
    </source>
</evidence>
<feature type="compositionally biased region" description="Polar residues" evidence="12">
    <location>
        <begin position="86"/>
        <end position="95"/>
    </location>
</feature>
<feature type="compositionally biased region" description="Basic residues" evidence="12">
    <location>
        <begin position="236"/>
        <end position="246"/>
    </location>
</feature>
<dbReference type="InterPro" id="IPR000223">
    <property type="entry name" value="Pept_S26A_signal_pept_1"/>
</dbReference>
<evidence type="ECO:0000256" key="10">
    <source>
        <dbReference type="PIRSR" id="PIRSR600223-1"/>
    </source>
</evidence>
<dbReference type="EMBL" id="JAPDMZ010000075">
    <property type="protein sequence ID" value="KAK0551535.1"/>
    <property type="molecule type" value="Genomic_DNA"/>
</dbReference>
<keyword evidence="15" id="KW-1185">Reference proteome</keyword>
<proteinExistence type="inferred from homology"/>
<organism evidence="14 15">
    <name type="scientific">Tilletia horrida</name>
    <dbReference type="NCBI Taxonomy" id="155126"/>
    <lineage>
        <taxon>Eukaryota</taxon>
        <taxon>Fungi</taxon>
        <taxon>Dikarya</taxon>
        <taxon>Basidiomycota</taxon>
        <taxon>Ustilaginomycotina</taxon>
        <taxon>Exobasidiomycetes</taxon>
        <taxon>Tilletiales</taxon>
        <taxon>Tilletiaceae</taxon>
        <taxon>Tilletia</taxon>
    </lineage>
</organism>
<comment type="caution">
    <text evidence="14">The sequence shown here is derived from an EMBL/GenBank/DDBJ whole genome shotgun (WGS) entry which is preliminary data.</text>
</comment>
<gene>
    <name evidence="14" type="primary">IMMP2L</name>
    <name evidence="14" type="ORF">OC846_003250</name>
</gene>
<dbReference type="SUPFAM" id="SSF51306">
    <property type="entry name" value="LexA/Signal peptidase"/>
    <property type="match status" value="2"/>
</dbReference>
<dbReference type="Proteomes" id="UP001176517">
    <property type="component" value="Unassembled WGS sequence"/>
</dbReference>
<evidence type="ECO:0000256" key="2">
    <source>
        <dbReference type="ARBA" id="ARBA00007066"/>
    </source>
</evidence>
<dbReference type="PANTHER" id="PTHR46041">
    <property type="entry name" value="MITOCHONDRIAL INNER MEMBRANE PROTEASE SUBUNIT 2"/>
    <property type="match status" value="1"/>
</dbReference>
<comment type="subcellular location">
    <subcellularLocation>
        <location evidence="1">Mitochondrion inner membrane</location>
        <topology evidence="1">Single-pass membrane protein</topology>
    </subcellularLocation>
</comment>
<dbReference type="EC" id="3.4.21.-" evidence="11"/>
<keyword evidence="4 11" id="KW-0812">Transmembrane</keyword>
<evidence type="ECO:0000256" key="12">
    <source>
        <dbReference type="SAM" id="MobiDB-lite"/>
    </source>
</evidence>
<feature type="compositionally biased region" description="Acidic residues" evidence="12">
    <location>
        <begin position="276"/>
        <end position="286"/>
    </location>
</feature>
<evidence type="ECO:0000256" key="1">
    <source>
        <dbReference type="ARBA" id="ARBA00004434"/>
    </source>
</evidence>
<feature type="domain" description="Peptidase S26" evidence="13">
    <location>
        <begin position="126"/>
        <end position="219"/>
    </location>
</feature>
<dbReference type="GO" id="GO:0004252">
    <property type="term" value="F:serine-type endopeptidase activity"/>
    <property type="evidence" value="ECO:0007669"/>
    <property type="project" value="InterPro"/>
</dbReference>
<feature type="transmembrane region" description="Helical" evidence="11">
    <location>
        <begin position="118"/>
        <end position="136"/>
    </location>
</feature>
<feature type="region of interest" description="Disordered" evidence="12">
    <location>
        <begin position="303"/>
        <end position="322"/>
    </location>
</feature>
<evidence type="ECO:0000313" key="14">
    <source>
        <dbReference type="EMBL" id="KAK0551535.1"/>
    </source>
</evidence>
<evidence type="ECO:0000256" key="5">
    <source>
        <dbReference type="ARBA" id="ARBA00022792"/>
    </source>
</evidence>
<feature type="compositionally biased region" description="Low complexity" evidence="12">
    <location>
        <begin position="303"/>
        <end position="321"/>
    </location>
</feature>
<evidence type="ECO:0000313" key="15">
    <source>
        <dbReference type="Proteomes" id="UP001176517"/>
    </source>
</evidence>